<gene>
    <name evidence="3" type="ORF">AFM16_35310</name>
    <name evidence="4" type="ORF">HCX60_35900</name>
</gene>
<sequence length="138" mass="13128">MRPAPRAVPTAAARLAVLLAVLLALVPGVSAPAAPDLSGAGAGAGAGAGTGVAVATAVDSGPRADDACATGCPAQARVRHDHGGERPSAPDHPVTTTRTPVVAPAAGAPASARAAHPSVSPGRTAHDRGRAPPTPTGT</sequence>
<dbReference type="RefSeq" id="WP_078636465.1">
    <property type="nucleotide sequence ID" value="NZ_CM007717.1"/>
</dbReference>
<evidence type="ECO:0000313" key="5">
    <source>
        <dbReference type="Proteomes" id="UP000190306"/>
    </source>
</evidence>
<feature type="chain" id="PRO_5042235094" evidence="2">
    <location>
        <begin position="34"/>
        <end position="138"/>
    </location>
</feature>
<keyword evidence="2" id="KW-0732">Signal</keyword>
<accession>A0AAE6YEK2</accession>
<dbReference type="Proteomes" id="UP000190306">
    <property type="component" value="Chromosome"/>
</dbReference>
<evidence type="ECO:0000256" key="1">
    <source>
        <dbReference type="SAM" id="MobiDB-lite"/>
    </source>
</evidence>
<reference evidence="4 6" key="2">
    <citation type="submission" date="2020-03" db="EMBL/GenBank/DDBJ databases">
        <title>Is there a link between lipid content and antibiotic production in Streptomyces?</title>
        <authorList>
            <person name="David M."/>
            <person name="Lejeune C."/>
            <person name="Abreu S."/>
            <person name="Thibessard A."/>
            <person name="Leblond P."/>
            <person name="Chaminade P."/>
            <person name="Virolle M.-J."/>
        </authorList>
    </citation>
    <scope>NUCLEOTIDE SEQUENCE [LARGE SCALE GENOMIC DNA]</scope>
    <source>
        <strain evidence="4 6">DSM 41481</strain>
    </source>
</reference>
<organism evidence="4 6">
    <name type="scientific">Streptomyces antibioticus</name>
    <dbReference type="NCBI Taxonomy" id="1890"/>
    <lineage>
        <taxon>Bacteria</taxon>
        <taxon>Bacillati</taxon>
        <taxon>Actinomycetota</taxon>
        <taxon>Actinomycetes</taxon>
        <taxon>Kitasatosporales</taxon>
        <taxon>Streptomycetaceae</taxon>
        <taxon>Streptomyces</taxon>
    </lineage>
</organism>
<name>A0AAE6YEK2_STRAT</name>
<evidence type="ECO:0000256" key="2">
    <source>
        <dbReference type="SAM" id="SignalP"/>
    </source>
</evidence>
<dbReference type="AlphaFoldDB" id="A0AAE6YEK2"/>
<proteinExistence type="predicted"/>
<feature type="signal peptide" evidence="2">
    <location>
        <begin position="1"/>
        <end position="33"/>
    </location>
</feature>
<reference evidence="3 5" key="1">
    <citation type="submission" date="2015-07" db="EMBL/GenBank/DDBJ databases">
        <title>Draft Genome Sequence of Streptomyces antibioticus, IMRU 3720 reveals insights in the evolution of actinomycin biosynthetic gene clusters in Streptomyces.</title>
        <authorList>
            <person name="Crnovcic I."/>
            <person name="Ruckert C."/>
            <person name="Kalinowksi J."/>
            <person name="Keller U."/>
        </authorList>
    </citation>
    <scope>NUCLEOTIDE SEQUENCE [LARGE SCALE GENOMIC DNA]</scope>
    <source>
        <strain evidence="3 5">DSM 41481</strain>
    </source>
</reference>
<feature type="region of interest" description="Disordered" evidence="1">
    <location>
        <begin position="75"/>
        <end position="138"/>
    </location>
</feature>
<dbReference type="Proteomes" id="UP000502504">
    <property type="component" value="Chromosome"/>
</dbReference>
<evidence type="ECO:0000313" key="4">
    <source>
        <dbReference type="EMBL" id="QIT48253.1"/>
    </source>
</evidence>
<keyword evidence="5" id="KW-1185">Reference proteome</keyword>
<feature type="compositionally biased region" description="Low complexity" evidence="1">
    <location>
        <begin position="92"/>
        <end position="121"/>
    </location>
</feature>
<dbReference type="EMBL" id="LHQL01000014">
    <property type="protein sequence ID" value="OOQ47918.1"/>
    <property type="molecule type" value="Genomic_DNA"/>
</dbReference>
<dbReference type="EMBL" id="CP050692">
    <property type="protein sequence ID" value="QIT48253.1"/>
    <property type="molecule type" value="Genomic_DNA"/>
</dbReference>
<protein>
    <submittedName>
        <fullName evidence="4">Uncharacterized protein</fullName>
    </submittedName>
</protein>
<evidence type="ECO:0000313" key="3">
    <source>
        <dbReference type="EMBL" id="OOQ47918.1"/>
    </source>
</evidence>
<evidence type="ECO:0000313" key="6">
    <source>
        <dbReference type="Proteomes" id="UP000502504"/>
    </source>
</evidence>